<sequence>MHKPEIRMCGEKKLVGMQIQTSMAEDNTVAMWQRFMPRRNEISNKVNELLYSVQVFTGGLELEEFTPKTVFEKWAGVEVSGFKEIPEGMHTFILPSGLYAVFNYKGPTSAFYEAAQYIYGSWLPESVYKLDDRPHFDVMGEKYLGPNNPESEEEIWIPVKLR</sequence>
<evidence type="ECO:0000259" key="1">
    <source>
        <dbReference type="SMART" id="SM00871"/>
    </source>
</evidence>
<dbReference type="InterPro" id="IPR011256">
    <property type="entry name" value="Reg_factor_effector_dom_sf"/>
</dbReference>
<reference evidence="2 3" key="1">
    <citation type="submission" date="2020-01" db="EMBL/GenBank/DDBJ databases">
        <authorList>
            <person name="Kim M.K."/>
        </authorList>
    </citation>
    <scope>NUCLEOTIDE SEQUENCE [LARGE SCALE GENOMIC DNA]</scope>
    <source>
        <strain evidence="2 3">BT213</strain>
    </source>
</reference>
<dbReference type="PANTHER" id="PTHR36444:SF2">
    <property type="entry name" value="TRANSCRIPTIONAL REGULATOR PROTEIN YOBU-RELATED"/>
    <property type="match status" value="1"/>
</dbReference>
<dbReference type="SMART" id="SM00871">
    <property type="entry name" value="AraC_E_bind"/>
    <property type="match status" value="1"/>
</dbReference>
<dbReference type="EMBL" id="JAAEAA010000016">
    <property type="protein sequence ID" value="NDK56811.1"/>
    <property type="molecule type" value="Genomic_DNA"/>
</dbReference>
<accession>A0A6B2H341</accession>
<protein>
    <submittedName>
        <fullName evidence="2">GyrI-like domain-containing protein</fullName>
    </submittedName>
</protein>
<dbReference type="InterPro" id="IPR010499">
    <property type="entry name" value="AraC_E-bd"/>
</dbReference>
<proteinExistence type="predicted"/>
<evidence type="ECO:0000313" key="3">
    <source>
        <dbReference type="Proteomes" id="UP000478546"/>
    </source>
</evidence>
<dbReference type="PANTHER" id="PTHR36444">
    <property type="entry name" value="TRANSCRIPTIONAL REGULATOR PROTEIN YOBU-RELATED"/>
    <property type="match status" value="1"/>
</dbReference>
<dbReference type="Gene3D" id="3.20.80.10">
    <property type="entry name" value="Regulatory factor, effector binding domain"/>
    <property type="match status" value="1"/>
</dbReference>
<dbReference type="AlphaFoldDB" id="A0A6B2H341"/>
<dbReference type="InterPro" id="IPR029442">
    <property type="entry name" value="GyrI-like"/>
</dbReference>
<dbReference type="Pfam" id="PF06445">
    <property type="entry name" value="GyrI-like"/>
    <property type="match status" value="1"/>
</dbReference>
<dbReference type="SUPFAM" id="SSF55136">
    <property type="entry name" value="Probable bacterial effector-binding domain"/>
    <property type="match status" value="1"/>
</dbReference>
<dbReference type="Proteomes" id="UP000478546">
    <property type="component" value="Unassembled WGS sequence"/>
</dbReference>
<organism evidence="2 3">
    <name type="scientific">Pontibacter fetidus</name>
    <dbReference type="NCBI Taxonomy" id="2700082"/>
    <lineage>
        <taxon>Bacteria</taxon>
        <taxon>Pseudomonadati</taxon>
        <taxon>Bacteroidota</taxon>
        <taxon>Cytophagia</taxon>
        <taxon>Cytophagales</taxon>
        <taxon>Hymenobacteraceae</taxon>
        <taxon>Pontibacter</taxon>
    </lineage>
</organism>
<name>A0A6B2H341_9BACT</name>
<keyword evidence="3" id="KW-1185">Reference proteome</keyword>
<comment type="caution">
    <text evidence="2">The sequence shown here is derived from an EMBL/GenBank/DDBJ whole genome shotgun (WGS) entry which is preliminary data.</text>
</comment>
<feature type="domain" description="AraC effector-binding" evidence="1">
    <location>
        <begin position="2"/>
        <end position="160"/>
    </location>
</feature>
<dbReference type="InterPro" id="IPR053182">
    <property type="entry name" value="YobU-like_regulator"/>
</dbReference>
<gene>
    <name evidence="2" type="ORF">GWO68_12865</name>
</gene>
<evidence type="ECO:0000313" key="2">
    <source>
        <dbReference type="EMBL" id="NDK56811.1"/>
    </source>
</evidence>